<name>M0IBA3_9EURY</name>
<dbReference type="EMBL" id="AOLN01000013">
    <property type="protein sequence ID" value="ELZ94021.1"/>
    <property type="molecule type" value="Genomic_DNA"/>
</dbReference>
<dbReference type="PATRIC" id="fig|662479.7.peg.2103"/>
<evidence type="ECO:0000259" key="1">
    <source>
        <dbReference type="Pfam" id="PF19134"/>
    </source>
</evidence>
<sequence>MYAVVGCTDCANMWLLSNPGESKTATCPRCGRRNQTKKLRRFFESEDRDAARQARSALLAKKHGDSEAFADVAHVSELGQQVEDAGIDDREYLEGAGLDADEVFEAGAKAKHGQNSASGSTDRLTIVREVIRDSDRPTEDEIVAAAGERGVPEERARDLLDKLRRRGEVSESRGRHRLL</sequence>
<dbReference type="RefSeq" id="WP_008320374.1">
    <property type="nucleotide sequence ID" value="NZ_AOLN01000013.1"/>
</dbReference>
<reference evidence="3 4" key="1">
    <citation type="journal article" date="2014" name="PLoS Genet.">
        <title>Phylogenetically driven sequencing of extremely halophilic archaea reveals strategies for static and dynamic osmo-response.</title>
        <authorList>
            <person name="Becker E.A."/>
            <person name="Seitzer P.M."/>
            <person name="Tritt A."/>
            <person name="Larsen D."/>
            <person name="Krusor M."/>
            <person name="Yao A.I."/>
            <person name="Wu D."/>
            <person name="Madern D."/>
            <person name="Eisen J.A."/>
            <person name="Darling A.E."/>
            <person name="Facciotti M.T."/>
        </authorList>
    </citation>
    <scope>NUCLEOTIDE SEQUENCE [LARGE SCALE GENOMIC DNA]</scope>
    <source>
        <strain evidence="3 4">ATCC BAA-1512</strain>
    </source>
</reference>
<organism evidence="3 4">
    <name type="scientific">Haloferax mucosum ATCC BAA-1512</name>
    <dbReference type="NCBI Taxonomy" id="662479"/>
    <lineage>
        <taxon>Archaea</taxon>
        <taxon>Methanobacteriati</taxon>
        <taxon>Methanobacteriota</taxon>
        <taxon>Stenosarchaea group</taxon>
        <taxon>Halobacteria</taxon>
        <taxon>Halobacteriales</taxon>
        <taxon>Haloferacaceae</taxon>
        <taxon>Haloferax</taxon>
    </lineage>
</organism>
<feature type="domain" description="DUF5817" evidence="1">
    <location>
        <begin position="2"/>
        <end position="60"/>
    </location>
</feature>
<accession>M0IBA3</accession>
<feature type="domain" description="DUF5817" evidence="2">
    <location>
        <begin position="126"/>
        <end position="178"/>
    </location>
</feature>
<comment type="caution">
    <text evidence="3">The sequence shown here is derived from an EMBL/GenBank/DDBJ whole genome shotgun (WGS) entry which is preliminary data.</text>
</comment>
<dbReference type="InterPro" id="IPR036388">
    <property type="entry name" value="WH-like_DNA-bd_sf"/>
</dbReference>
<evidence type="ECO:0000313" key="4">
    <source>
        <dbReference type="Proteomes" id="UP000011550"/>
    </source>
</evidence>
<dbReference type="OrthoDB" id="142616at2157"/>
<dbReference type="Gene3D" id="1.10.10.10">
    <property type="entry name" value="Winged helix-like DNA-binding domain superfamily/Winged helix DNA-binding domain"/>
    <property type="match status" value="1"/>
</dbReference>
<protein>
    <submittedName>
        <fullName evidence="3">Uncharacterized protein</fullName>
    </submittedName>
</protein>
<dbReference type="InterPro" id="IPR053849">
    <property type="entry name" value="DUF5817_C"/>
</dbReference>
<dbReference type="Pfam" id="PF19134">
    <property type="entry name" value="DUF5817"/>
    <property type="match status" value="1"/>
</dbReference>
<dbReference type="Proteomes" id="UP000011550">
    <property type="component" value="Unassembled WGS sequence"/>
</dbReference>
<dbReference type="Gene3D" id="3.90.820.10">
    <property type="entry name" value="Structural Genomics, Unknown Function 30-nov-00 1gh9 Mol_id"/>
    <property type="match status" value="1"/>
</dbReference>
<evidence type="ECO:0000259" key="2">
    <source>
        <dbReference type="Pfam" id="PF22798"/>
    </source>
</evidence>
<evidence type="ECO:0000313" key="3">
    <source>
        <dbReference type="EMBL" id="ELZ94021.1"/>
    </source>
</evidence>
<dbReference type="Pfam" id="PF22798">
    <property type="entry name" value="DUF5817_CT"/>
    <property type="match status" value="1"/>
</dbReference>
<dbReference type="InterPro" id="IPR043855">
    <property type="entry name" value="DUF5817"/>
</dbReference>
<keyword evidence="4" id="KW-1185">Reference proteome</keyword>
<gene>
    <name evidence="3" type="ORF">C440_10388</name>
</gene>
<dbReference type="STRING" id="662479.C440_10388"/>
<proteinExistence type="predicted"/>
<dbReference type="AlphaFoldDB" id="M0IBA3"/>